<dbReference type="GO" id="GO:0016491">
    <property type="term" value="F:oxidoreductase activity"/>
    <property type="evidence" value="ECO:0007669"/>
    <property type="project" value="UniProtKB-KW"/>
</dbReference>
<dbReference type="InterPro" id="IPR005804">
    <property type="entry name" value="FA_desaturase_dom"/>
</dbReference>
<sequence length="659" mass="74082">MAIAQMPSQKNDKFNDLLRRSQEIEGLRLTDAIPKHLYQPRVWRGMLSFVVSYMLYIGAIVAVAHVHWMFYLPLWLVAGLGGWGLFCVAHDCGHNSFSRNRSFNHILGHIALLPLLYPFHGWRHMHNMHHANTNNLEMDVDWRPVLRVQYDAMPWWDKLVYSSTRTWLFWLGTVNYQRHSGFRPSMFHKLEARNEVRRSILFMVVAALIYLPTLVYFTGFTGLFLYFIAPWLATHAWFSLTTMMHHISDETPFLTKEHWSFNSSRLLLTTDYMYPKWLLFLTHYISVHTAHHVAPIIPHYNLPEAQAALKTAFPGMVREKPMTVQDVWHVARSCHLYDPVNGFYESFDQPAQAAGDPSTPGARAANGPLTMKQQMLRSYMGVLGSVSLETAGAKATDLFGYTREYIKQPDKEMSPLGAQRFHIKGIPGVPHGYQWGTGNQTILLVHGWGADSRSLYSFTRVLQRQGFKVATFDAPAHGISPGSLSTMTEFKDAVKAAIVALGDVVGIVAHSLGGIAATGALAELAETHRIKALCLLGSPANLPVVIQRWANGYLKLKPAVVQAMHRELWKRNGVPVEHWDIPALGNALQLPTLVLHDLNDPIVPFCEAQQITTLMPWAKLEPVSGLGHVRILSDAAVLEQVAQFLVENVKVAEVAQASA</sequence>
<reference evidence="5" key="1">
    <citation type="journal article" date="2014" name="Genome Announc.">
        <title>Full-genome sequence of the plant growth-promoting bacterium Pseudomonas protegens CHA0.</title>
        <authorList>
            <person name="Jousset A."/>
            <person name="Schuldes J."/>
            <person name="Keel C."/>
            <person name="Maurhofer M."/>
            <person name="Daniel R."/>
            <person name="Scheu S."/>
            <person name="Thuermer A."/>
        </authorList>
    </citation>
    <scope>NUCLEOTIDE SEQUENCE [LARGE SCALE GENOMIC DNA]</scope>
    <source>
        <strain evidence="5">DSM 19095 / LMG 27888 / CFBP 6595 / CHA0</strain>
    </source>
</reference>
<evidence type="ECO:0000313" key="4">
    <source>
        <dbReference type="EMBL" id="AGL82071.1"/>
    </source>
</evidence>
<dbReference type="GeneID" id="57473253"/>
<dbReference type="InterPro" id="IPR012171">
    <property type="entry name" value="Fatty_acid_desaturase"/>
</dbReference>
<feature type="transmembrane region" description="Helical" evidence="1">
    <location>
        <begin position="70"/>
        <end position="90"/>
    </location>
</feature>
<evidence type="ECO:0000259" key="2">
    <source>
        <dbReference type="Pfam" id="PF00487"/>
    </source>
</evidence>
<dbReference type="RefSeq" id="WP_015633761.1">
    <property type="nucleotide sequence ID" value="NC_021237.1"/>
</dbReference>
<keyword evidence="1" id="KW-0472">Membrane</keyword>
<dbReference type="eggNOG" id="COG1073">
    <property type="taxonomic scope" value="Bacteria"/>
</dbReference>
<keyword evidence="4" id="KW-0560">Oxidoreductase</keyword>
<evidence type="ECO:0000259" key="3">
    <source>
        <dbReference type="Pfam" id="PF00561"/>
    </source>
</evidence>
<evidence type="ECO:0000313" key="5">
    <source>
        <dbReference type="Proteomes" id="UP000013940"/>
    </source>
</evidence>
<dbReference type="GO" id="GO:0006629">
    <property type="term" value="P:lipid metabolic process"/>
    <property type="evidence" value="ECO:0007669"/>
    <property type="project" value="InterPro"/>
</dbReference>
<gene>
    <name evidence="4" type="primary">desA</name>
    <name evidence="4" type="ORF">PFLCHA0_c02700</name>
</gene>
<dbReference type="AlphaFoldDB" id="A0A2C9EEJ2"/>
<feature type="transmembrane region" description="Helical" evidence="1">
    <location>
        <begin position="45"/>
        <end position="64"/>
    </location>
</feature>
<feature type="domain" description="Fatty acid desaturase" evidence="2">
    <location>
        <begin position="67"/>
        <end position="315"/>
    </location>
</feature>
<evidence type="ECO:0000256" key="1">
    <source>
        <dbReference type="SAM" id="Phobius"/>
    </source>
</evidence>
<feature type="transmembrane region" description="Helical" evidence="1">
    <location>
        <begin position="199"/>
        <end position="217"/>
    </location>
</feature>
<dbReference type="HOGENOM" id="CLU_409256_0_0_6"/>
<keyword evidence="1" id="KW-1133">Transmembrane helix</keyword>
<dbReference type="EMBL" id="CP003190">
    <property type="protein sequence ID" value="AGL82071.1"/>
    <property type="molecule type" value="Genomic_DNA"/>
</dbReference>
<dbReference type="Pfam" id="PF00561">
    <property type="entry name" value="Abhydrolase_1"/>
    <property type="match status" value="1"/>
</dbReference>
<name>A0A2C9EEJ2_PSEPH</name>
<dbReference type="Gene3D" id="3.40.50.1820">
    <property type="entry name" value="alpha/beta hydrolase"/>
    <property type="match status" value="1"/>
</dbReference>
<dbReference type="InterPro" id="IPR000073">
    <property type="entry name" value="AB_hydrolase_1"/>
</dbReference>
<dbReference type="CDD" id="cd03507">
    <property type="entry name" value="Delta12-FADS-like"/>
    <property type="match status" value="1"/>
</dbReference>
<dbReference type="PANTHER" id="PTHR32100">
    <property type="entry name" value="OMEGA-6 FATTY ACID DESATURASE, CHLOROPLASTIC"/>
    <property type="match status" value="1"/>
</dbReference>
<organism evidence="4 5">
    <name type="scientific">Pseudomonas protegens (strain DSM 19095 / LMG 27888 / CFBP 6595 / CHA0)</name>
    <dbReference type="NCBI Taxonomy" id="1124983"/>
    <lineage>
        <taxon>Bacteria</taxon>
        <taxon>Pseudomonadati</taxon>
        <taxon>Pseudomonadota</taxon>
        <taxon>Gammaproteobacteria</taxon>
        <taxon>Pseudomonadales</taxon>
        <taxon>Pseudomonadaceae</taxon>
        <taxon>Pseudomonas</taxon>
    </lineage>
</organism>
<feature type="domain" description="AB hydrolase-1" evidence="3">
    <location>
        <begin position="441"/>
        <end position="560"/>
    </location>
</feature>
<dbReference type="EC" id="1.14.19.-" evidence="4"/>
<dbReference type="InterPro" id="IPR029058">
    <property type="entry name" value="AB_hydrolase_fold"/>
</dbReference>
<protein>
    <submittedName>
        <fullName evidence="4">Fatty acid desaturase DesA</fullName>
        <ecNumber evidence="4">1.14.19.-</ecNumber>
    </submittedName>
</protein>
<accession>A0A2C9EEJ2</accession>
<dbReference type="Pfam" id="PF00487">
    <property type="entry name" value="FA_desaturase"/>
    <property type="match status" value="1"/>
</dbReference>
<proteinExistence type="predicted"/>
<dbReference type="Proteomes" id="UP000013940">
    <property type="component" value="Chromosome"/>
</dbReference>
<dbReference type="SUPFAM" id="SSF53474">
    <property type="entry name" value="alpha/beta-Hydrolases"/>
    <property type="match status" value="1"/>
</dbReference>
<dbReference type="eggNOG" id="COG3239">
    <property type="taxonomic scope" value="Bacteria"/>
</dbReference>
<dbReference type="KEGG" id="pprc:PFLCHA0_c02700"/>
<keyword evidence="1" id="KW-0812">Transmembrane</keyword>